<evidence type="ECO:0000313" key="1">
    <source>
        <dbReference type="EMBL" id="EXI77036.1"/>
    </source>
</evidence>
<comment type="caution">
    <text evidence="1">The sequence shown here is derived from an EMBL/GenBank/DDBJ whole genome shotgun (WGS) entry which is preliminary data.</text>
</comment>
<gene>
    <name evidence="1" type="ORF">AW10_04074</name>
</gene>
<evidence type="ECO:0000313" key="2">
    <source>
        <dbReference type="Proteomes" id="UP000021816"/>
    </source>
</evidence>
<dbReference type="EMBL" id="JEMX01000127">
    <property type="protein sequence ID" value="EXI77036.1"/>
    <property type="molecule type" value="Genomic_DNA"/>
</dbReference>
<dbReference type="Proteomes" id="UP000021816">
    <property type="component" value="Unassembled WGS sequence"/>
</dbReference>
<name>A0A011NP12_9PROT</name>
<sequence>MVTRKTGPKWNDVKAALEDFDRADLLGLLEDLYAARKDNQTFLHARFGLGGDALKPYKAVIDRWLWPDVFSNQSYSVANAQKPIAEYQKTVGDAEGLAELMVFYCRHAVGFSTEVGVTDKDYFDALVRMFEQALTTVMALPEAKREHFIVELGDIRATGRNLGWGVGSGFNDAWALIGQKFGE</sequence>
<proteinExistence type="predicted"/>
<dbReference type="PATRIC" id="fig|1454003.3.peg.4141"/>
<organism evidence="1 2">
    <name type="scientific">Candidatus Accumulibacter appositus</name>
    <dbReference type="NCBI Taxonomy" id="1454003"/>
    <lineage>
        <taxon>Bacteria</taxon>
        <taxon>Pseudomonadati</taxon>
        <taxon>Pseudomonadota</taxon>
        <taxon>Betaproteobacteria</taxon>
        <taxon>Candidatus Accumulibacter</taxon>
    </lineage>
</organism>
<reference evidence="1 2" key="1">
    <citation type="submission" date="2014-02" db="EMBL/GenBank/DDBJ databases">
        <title>Expanding our view of genomic diversity in Candidatus Accumulibacter clades.</title>
        <authorList>
            <person name="Skennerton C.T."/>
            <person name="Barr J.J."/>
            <person name="Slater F.R."/>
            <person name="Bond P.L."/>
            <person name="Tyson G.W."/>
        </authorList>
    </citation>
    <scope>NUCLEOTIDE SEQUENCE [LARGE SCALE GENOMIC DNA]</scope>
    <source>
        <strain evidence="2">BA-92</strain>
    </source>
</reference>
<dbReference type="AlphaFoldDB" id="A0A011NP12"/>
<protein>
    <submittedName>
        <fullName evidence="1">Uncharacterized protein</fullName>
    </submittedName>
</protein>
<accession>A0A011NP12</accession>
<dbReference type="STRING" id="1454003.AW10_04074"/>